<dbReference type="WBParaSite" id="nRc.2.0.1.t21969-RA">
    <property type="protein sequence ID" value="nRc.2.0.1.t21969-RA"/>
    <property type="gene ID" value="nRc.2.0.1.g21969"/>
</dbReference>
<evidence type="ECO:0000313" key="2">
    <source>
        <dbReference type="Proteomes" id="UP000887565"/>
    </source>
</evidence>
<accession>A0A915J8C0</accession>
<organism evidence="2 3">
    <name type="scientific">Romanomermis culicivorax</name>
    <name type="common">Nematode worm</name>
    <dbReference type="NCBI Taxonomy" id="13658"/>
    <lineage>
        <taxon>Eukaryota</taxon>
        <taxon>Metazoa</taxon>
        <taxon>Ecdysozoa</taxon>
        <taxon>Nematoda</taxon>
        <taxon>Enoplea</taxon>
        <taxon>Dorylaimia</taxon>
        <taxon>Mermithida</taxon>
        <taxon>Mermithoidea</taxon>
        <taxon>Mermithidae</taxon>
        <taxon>Romanomermis</taxon>
    </lineage>
</organism>
<name>A0A915J8C0_ROMCU</name>
<sequence>MELFLTIIIISVVCGKFCNALDTSSLLNSNATGLLSASGLGNAIKTTGVLGAVNTKTISQAAKDPCSLAQTTGNIASTSQLGNSAQAFLSGNFQQGSASALQALNAKSQAAAKEKQCRDLMSLLTGSGSSGSSTINNSGANLLSSGGGALSGLSSLSSSGTGLSGISKLFNGVNLSKLLTGALNTPNPLLPPV</sequence>
<feature type="signal peptide" evidence="1">
    <location>
        <begin position="1"/>
        <end position="20"/>
    </location>
</feature>
<proteinExistence type="predicted"/>
<protein>
    <submittedName>
        <fullName evidence="3">Uncharacterized protein</fullName>
    </submittedName>
</protein>
<feature type="chain" id="PRO_5037090686" evidence="1">
    <location>
        <begin position="21"/>
        <end position="193"/>
    </location>
</feature>
<dbReference type="AlphaFoldDB" id="A0A915J8C0"/>
<reference evidence="3" key="1">
    <citation type="submission" date="2022-11" db="UniProtKB">
        <authorList>
            <consortium name="WormBaseParasite"/>
        </authorList>
    </citation>
    <scope>IDENTIFICATION</scope>
</reference>
<keyword evidence="1" id="KW-0732">Signal</keyword>
<dbReference type="Proteomes" id="UP000887565">
    <property type="component" value="Unplaced"/>
</dbReference>
<keyword evidence="2" id="KW-1185">Reference proteome</keyword>
<evidence type="ECO:0000256" key="1">
    <source>
        <dbReference type="SAM" id="SignalP"/>
    </source>
</evidence>
<evidence type="ECO:0000313" key="3">
    <source>
        <dbReference type="WBParaSite" id="nRc.2.0.1.t21969-RA"/>
    </source>
</evidence>